<dbReference type="CDD" id="cd07820">
    <property type="entry name" value="SRPBCC_3"/>
    <property type="match status" value="1"/>
</dbReference>
<dbReference type="Gene3D" id="3.30.530.20">
    <property type="match status" value="1"/>
</dbReference>
<keyword evidence="2" id="KW-1185">Reference proteome</keyword>
<dbReference type="SUPFAM" id="SSF55961">
    <property type="entry name" value="Bet v1-like"/>
    <property type="match status" value="1"/>
</dbReference>
<evidence type="ECO:0000313" key="1">
    <source>
        <dbReference type="EMBL" id="PFG29606.1"/>
    </source>
</evidence>
<dbReference type="Proteomes" id="UP000221369">
    <property type="component" value="Unassembled WGS sequence"/>
</dbReference>
<comment type="caution">
    <text evidence="1">The sequence shown here is derived from an EMBL/GenBank/DDBJ whole genome shotgun (WGS) entry which is preliminary data.</text>
</comment>
<protein>
    <recommendedName>
        <fullName evidence="3">Polyketide cyclase/dehydrase/lipid transport protein</fullName>
    </recommendedName>
</protein>
<reference evidence="1 2" key="1">
    <citation type="submission" date="2017-10" db="EMBL/GenBank/DDBJ databases">
        <title>Sequencing the genomes of 1000 actinobacteria strains.</title>
        <authorList>
            <person name="Klenk H.-P."/>
        </authorList>
    </citation>
    <scope>NUCLEOTIDE SEQUENCE [LARGE SCALE GENOMIC DNA]</scope>
    <source>
        <strain evidence="1 2">DSM 21798</strain>
    </source>
</reference>
<organism evidence="1 2">
    <name type="scientific">Paramicrobacterium agarici</name>
    <dbReference type="NCBI Taxonomy" id="630514"/>
    <lineage>
        <taxon>Bacteria</taxon>
        <taxon>Bacillati</taxon>
        <taxon>Actinomycetota</taxon>
        <taxon>Actinomycetes</taxon>
        <taxon>Micrococcales</taxon>
        <taxon>Microbacteriaceae</taxon>
        <taxon>Paramicrobacterium</taxon>
    </lineage>
</organism>
<dbReference type="EMBL" id="PDJE01000001">
    <property type="protein sequence ID" value="PFG29606.1"/>
    <property type="molecule type" value="Genomic_DNA"/>
</dbReference>
<proteinExistence type="predicted"/>
<dbReference type="InterPro" id="IPR023393">
    <property type="entry name" value="START-like_dom_sf"/>
</dbReference>
<sequence length="165" mass="18540">MNTTTRGAMRDNQPVTSTFTLVTRTGAPVEQLFDVSLNIDAHEASMAASGERAIEGVTNGAIGLGETVTWRARHFGIWFTMTSRLTSLERPQRFVDEQVRGPFRSFRHEHTFGTDSGMTVMTDTLTIRSPIFGMLAERLILVPYLRRLIRGRNRHLLASLNATFQ</sequence>
<dbReference type="AlphaFoldDB" id="A0A2A9DTC4"/>
<accession>A0A2A9DTC4</accession>
<gene>
    <name evidence="1" type="ORF">ATJ78_0516</name>
</gene>
<evidence type="ECO:0008006" key="3">
    <source>
        <dbReference type="Google" id="ProtNLM"/>
    </source>
</evidence>
<name>A0A2A9DTC4_9MICO</name>
<evidence type="ECO:0000313" key="2">
    <source>
        <dbReference type="Proteomes" id="UP000221369"/>
    </source>
</evidence>